<keyword evidence="4 6" id="KW-0472">Membrane</keyword>
<organism evidence="8 9">
    <name type="scientific">Lasallia pustulata</name>
    <dbReference type="NCBI Taxonomy" id="136370"/>
    <lineage>
        <taxon>Eukaryota</taxon>
        <taxon>Fungi</taxon>
        <taxon>Dikarya</taxon>
        <taxon>Ascomycota</taxon>
        <taxon>Pezizomycotina</taxon>
        <taxon>Lecanoromycetes</taxon>
        <taxon>OSLEUM clade</taxon>
        <taxon>Umbilicariomycetidae</taxon>
        <taxon>Umbilicariales</taxon>
        <taxon>Umbilicariaceae</taxon>
        <taxon>Lasallia</taxon>
    </lineage>
</organism>
<comment type="caution">
    <text evidence="8">The sequence shown here is derived from an EMBL/GenBank/DDBJ whole genome shotgun (WGS) entry which is preliminary data.</text>
</comment>
<proteinExistence type="predicted"/>
<evidence type="ECO:0000256" key="4">
    <source>
        <dbReference type="ARBA" id="ARBA00023136"/>
    </source>
</evidence>
<dbReference type="OrthoDB" id="408954at2759"/>
<accession>A0A5M8PCC6</accession>
<dbReference type="GO" id="GO:0016020">
    <property type="term" value="C:membrane"/>
    <property type="evidence" value="ECO:0007669"/>
    <property type="project" value="UniProtKB-SubCell"/>
</dbReference>
<sequence length="491" mass="55109">MADFSSSYDDLPPLPLYHLTPLPPLVSHIPDKFLTCLLPIGAYWVVSMFFHWIDTKDYFPQYRLHTPAEVLKRNRVSQSQVVRDVLVQQVLQTIMATLLGMTEPEDFTGKQEYDVSVWARRVRLAQRALPWLLSLVGVDAGGLASSMAGSYSMLAGAISGGRYPSLTDLVSVGTGSQGQVPRFATWELMTATTLYHFITPAIQFGVAMFVVDTWQYFLHRAMHMNKWLYTTVHSRHHRLYVPYAFGALYNHPFEGFLLDILGAAVAFKVTGMSTRQGMWFFTCSTIKTVDDHCGYALPWDPLQHLTSNNAGYHDVHHQSWGIKTNFSQPFSTFWDRTLGTVWTGGDVSARYERSRIAAQRKVDQEGSKTITNSNVADSKNLDPAPYQDEIKNAIELRTIEKRDLLPQIPTGKAEQQAAGSRQQVLDDKQGGGFEVLAEEAQEEEEARSMLRRSTRKKATSISQTDSFKGLRDRVAGMHGRSGGIIGMESGR</sequence>
<keyword evidence="2 6" id="KW-0812">Transmembrane</keyword>
<feature type="transmembrane region" description="Helical" evidence="6">
    <location>
        <begin position="32"/>
        <end position="53"/>
    </location>
</feature>
<feature type="domain" description="Fatty acid hydroxylase" evidence="7">
    <location>
        <begin position="206"/>
        <end position="340"/>
    </location>
</feature>
<evidence type="ECO:0000256" key="6">
    <source>
        <dbReference type="SAM" id="Phobius"/>
    </source>
</evidence>
<dbReference type="EMBL" id="VXIT01000025">
    <property type="protein sequence ID" value="KAA6406594.1"/>
    <property type="molecule type" value="Genomic_DNA"/>
</dbReference>
<dbReference type="Pfam" id="PF04116">
    <property type="entry name" value="FA_hydroxylase"/>
    <property type="match status" value="1"/>
</dbReference>
<dbReference type="Proteomes" id="UP000324767">
    <property type="component" value="Unassembled WGS sequence"/>
</dbReference>
<name>A0A5M8PCC6_9LECA</name>
<evidence type="ECO:0000256" key="3">
    <source>
        <dbReference type="ARBA" id="ARBA00022989"/>
    </source>
</evidence>
<feature type="compositionally biased region" description="Acidic residues" evidence="5">
    <location>
        <begin position="436"/>
        <end position="445"/>
    </location>
</feature>
<feature type="transmembrane region" description="Helical" evidence="6">
    <location>
        <begin position="128"/>
        <end position="148"/>
    </location>
</feature>
<feature type="transmembrane region" description="Helical" evidence="6">
    <location>
        <begin position="194"/>
        <end position="218"/>
    </location>
</feature>
<reference evidence="8 9" key="1">
    <citation type="submission" date="2019-09" db="EMBL/GenBank/DDBJ databases">
        <title>The hologenome of the rock-dwelling lichen Lasallia pustulata.</title>
        <authorList>
            <person name="Greshake Tzovaras B."/>
            <person name="Segers F."/>
            <person name="Bicker A."/>
            <person name="Dal Grande F."/>
            <person name="Otte J."/>
            <person name="Hankeln T."/>
            <person name="Schmitt I."/>
            <person name="Ebersberger I."/>
        </authorList>
    </citation>
    <scope>NUCLEOTIDE SEQUENCE [LARGE SCALE GENOMIC DNA]</scope>
    <source>
        <strain evidence="8">A1-1</strain>
    </source>
</reference>
<dbReference type="GO" id="GO:0005506">
    <property type="term" value="F:iron ion binding"/>
    <property type="evidence" value="ECO:0007669"/>
    <property type="project" value="InterPro"/>
</dbReference>
<dbReference type="GO" id="GO:0008610">
    <property type="term" value="P:lipid biosynthetic process"/>
    <property type="evidence" value="ECO:0007669"/>
    <property type="project" value="InterPro"/>
</dbReference>
<protein>
    <submittedName>
        <fullName evidence="8">Sphingosine hydroxylase</fullName>
    </submittedName>
</protein>
<dbReference type="InterPro" id="IPR050307">
    <property type="entry name" value="Sterol_Desaturase_Related"/>
</dbReference>
<evidence type="ECO:0000256" key="1">
    <source>
        <dbReference type="ARBA" id="ARBA00004370"/>
    </source>
</evidence>
<comment type="subcellular location">
    <subcellularLocation>
        <location evidence="1">Membrane</location>
    </subcellularLocation>
</comment>
<feature type="region of interest" description="Disordered" evidence="5">
    <location>
        <begin position="360"/>
        <end position="384"/>
    </location>
</feature>
<evidence type="ECO:0000259" key="7">
    <source>
        <dbReference type="Pfam" id="PF04116"/>
    </source>
</evidence>
<evidence type="ECO:0000313" key="8">
    <source>
        <dbReference type="EMBL" id="KAA6406594.1"/>
    </source>
</evidence>
<feature type="region of interest" description="Disordered" evidence="5">
    <location>
        <begin position="436"/>
        <end position="491"/>
    </location>
</feature>
<dbReference type="InterPro" id="IPR006694">
    <property type="entry name" value="Fatty_acid_hydroxylase"/>
</dbReference>
<evidence type="ECO:0000256" key="2">
    <source>
        <dbReference type="ARBA" id="ARBA00022692"/>
    </source>
</evidence>
<evidence type="ECO:0000313" key="9">
    <source>
        <dbReference type="Proteomes" id="UP000324767"/>
    </source>
</evidence>
<gene>
    <name evidence="8" type="ORF">FRX48_09649</name>
</gene>
<evidence type="ECO:0000256" key="5">
    <source>
        <dbReference type="SAM" id="MobiDB-lite"/>
    </source>
</evidence>
<feature type="compositionally biased region" description="Basic residues" evidence="5">
    <location>
        <begin position="449"/>
        <end position="458"/>
    </location>
</feature>
<keyword evidence="3 6" id="KW-1133">Transmembrane helix</keyword>
<dbReference type="PANTHER" id="PTHR11863">
    <property type="entry name" value="STEROL DESATURASE"/>
    <property type="match status" value="1"/>
</dbReference>
<dbReference type="AlphaFoldDB" id="A0A5M8PCC6"/>
<dbReference type="GO" id="GO:0016491">
    <property type="term" value="F:oxidoreductase activity"/>
    <property type="evidence" value="ECO:0007669"/>
    <property type="project" value="InterPro"/>
</dbReference>
<feature type="compositionally biased region" description="Polar residues" evidence="5">
    <location>
        <begin position="367"/>
        <end position="377"/>
    </location>
</feature>